<reference evidence="3" key="1">
    <citation type="submission" date="2023-01" db="EMBL/GenBank/DDBJ databases">
        <title>Sulfurovum sp. XTW-4 genome assembly.</title>
        <authorList>
            <person name="Wang J."/>
        </authorList>
    </citation>
    <scope>NUCLEOTIDE SEQUENCE</scope>
    <source>
        <strain evidence="3">XTW-4</strain>
    </source>
</reference>
<keyword evidence="1" id="KW-0732">Signal</keyword>
<evidence type="ECO:0000256" key="1">
    <source>
        <dbReference type="SAM" id="SignalP"/>
    </source>
</evidence>
<comment type="caution">
    <text evidence="3">The sequence shown here is derived from an EMBL/GenBank/DDBJ whole genome shotgun (WGS) entry which is preliminary data.</text>
</comment>
<dbReference type="SUPFAM" id="SSF47240">
    <property type="entry name" value="Ferritin-like"/>
    <property type="match status" value="1"/>
</dbReference>
<dbReference type="RefSeq" id="WP_289401395.1">
    <property type="nucleotide sequence ID" value="NZ_JAQIBC010000002.1"/>
</dbReference>
<dbReference type="EMBL" id="JAQIBC010000002">
    <property type="protein sequence ID" value="MDM5263283.1"/>
    <property type="molecule type" value="Genomic_DNA"/>
</dbReference>
<feature type="domain" description="DUF2202" evidence="2">
    <location>
        <begin position="49"/>
        <end position="187"/>
    </location>
</feature>
<dbReference type="Gene3D" id="1.20.1260.10">
    <property type="match status" value="1"/>
</dbReference>
<evidence type="ECO:0000313" key="3">
    <source>
        <dbReference type="EMBL" id="MDM5263283.1"/>
    </source>
</evidence>
<evidence type="ECO:0000313" key="4">
    <source>
        <dbReference type="Proteomes" id="UP001169066"/>
    </source>
</evidence>
<accession>A0ABT7QQA9</accession>
<sequence>MNKNTIKDRRSFLTKMLVAGASGVTLLSSSAYAKKETTDTTVVLTEDQKDMLFYIYQEEKVARDVYITLGNIYTDENTFASIQVSEQRHMDSARELCEKYGVDTSGVDEDAVGSFVLPVLQELYDTCVSEGEETLLDALKIGELIEYTDIEDLEHAAEGMPEDVVSVFESLKEGSLSHLDAFQAAIERV</sequence>
<keyword evidence="4" id="KW-1185">Reference proteome</keyword>
<dbReference type="InterPro" id="IPR012347">
    <property type="entry name" value="Ferritin-like"/>
</dbReference>
<organism evidence="3 4">
    <name type="scientific">Sulfurovum xiamenensis</name>
    <dbReference type="NCBI Taxonomy" id="3019066"/>
    <lineage>
        <taxon>Bacteria</taxon>
        <taxon>Pseudomonadati</taxon>
        <taxon>Campylobacterota</taxon>
        <taxon>Epsilonproteobacteria</taxon>
        <taxon>Campylobacterales</taxon>
        <taxon>Sulfurovaceae</taxon>
        <taxon>Sulfurovum</taxon>
    </lineage>
</organism>
<dbReference type="PROSITE" id="PS51318">
    <property type="entry name" value="TAT"/>
    <property type="match status" value="1"/>
</dbReference>
<feature type="signal peptide" evidence="1">
    <location>
        <begin position="1"/>
        <end position="33"/>
    </location>
</feature>
<protein>
    <submittedName>
        <fullName evidence="3">DUF2202 domain-containing protein</fullName>
    </submittedName>
</protein>
<dbReference type="InterPro" id="IPR019243">
    <property type="entry name" value="DUF2202"/>
</dbReference>
<gene>
    <name evidence="3" type="ORF">PF327_03660</name>
</gene>
<dbReference type="CDD" id="cd01048">
    <property type="entry name" value="Ferritin_like_AB2"/>
    <property type="match status" value="1"/>
</dbReference>
<feature type="chain" id="PRO_5046272711" evidence="1">
    <location>
        <begin position="34"/>
        <end position="189"/>
    </location>
</feature>
<proteinExistence type="predicted"/>
<dbReference type="InterPro" id="IPR006311">
    <property type="entry name" value="TAT_signal"/>
</dbReference>
<evidence type="ECO:0000259" key="2">
    <source>
        <dbReference type="Pfam" id="PF09968"/>
    </source>
</evidence>
<dbReference type="Proteomes" id="UP001169066">
    <property type="component" value="Unassembled WGS sequence"/>
</dbReference>
<name>A0ABT7QQA9_9BACT</name>
<dbReference type="InterPro" id="IPR009078">
    <property type="entry name" value="Ferritin-like_SF"/>
</dbReference>
<dbReference type="Pfam" id="PF09968">
    <property type="entry name" value="DUF2202"/>
    <property type="match status" value="1"/>
</dbReference>